<comment type="caution">
    <text evidence="2">The sequence shown here is derived from an EMBL/GenBank/DDBJ whole genome shotgun (WGS) entry which is preliminary data.</text>
</comment>
<proteinExistence type="predicted"/>
<dbReference type="PROSITE" id="PS51723">
    <property type="entry name" value="PEPTIDASE_M60"/>
    <property type="match status" value="1"/>
</dbReference>
<dbReference type="OrthoDB" id="10260387at2759"/>
<dbReference type="Gene3D" id="1.10.390.30">
    <property type="entry name" value="Peptidase M60, enhancin-like domain 3"/>
    <property type="match status" value="1"/>
</dbReference>
<dbReference type="PANTHER" id="PTHR15730">
    <property type="entry name" value="EXPERIMENTAL AUTOIMMUNE PROSTATITIS ANTIGEN 2-RELATED"/>
    <property type="match status" value="1"/>
</dbReference>
<dbReference type="Gene3D" id="3.40.390.80">
    <property type="entry name" value="Peptidase M60, enhancin-like domain 2"/>
    <property type="match status" value="1"/>
</dbReference>
<dbReference type="Pfam" id="PF17291">
    <property type="entry name" value="M60-like_N"/>
    <property type="match status" value="1"/>
</dbReference>
<dbReference type="PANTHER" id="PTHR15730:SF5">
    <property type="entry name" value="SI:CH211-210B2.2-RELATED"/>
    <property type="match status" value="1"/>
</dbReference>
<dbReference type="InterPro" id="IPR051244">
    <property type="entry name" value="TCAF"/>
</dbReference>
<dbReference type="AlphaFoldDB" id="A0A815HHM0"/>
<organism evidence="2 3">
    <name type="scientific">Rotaria magnacalcarata</name>
    <dbReference type="NCBI Taxonomy" id="392030"/>
    <lineage>
        <taxon>Eukaryota</taxon>
        <taxon>Metazoa</taxon>
        <taxon>Spiralia</taxon>
        <taxon>Gnathifera</taxon>
        <taxon>Rotifera</taxon>
        <taxon>Eurotatoria</taxon>
        <taxon>Bdelloidea</taxon>
        <taxon>Philodinida</taxon>
        <taxon>Philodinidae</taxon>
        <taxon>Rotaria</taxon>
    </lineage>
</organism>
<evidence type="ECO:0000259" key="1">
    <source>
        <dbReference type="PROSITE" id="PS51723"/>
    </source>
</evidence>
<dbReference type="InterPro" id="IPR035423">
    <property type="entry name" value="M60-like_N"/>
</dbReference>
<feature type="domain" description="Peptidase M60" evidence="1">
    <location>
        <begin position="311"/>
        <end position="613"/>
    </location>
</feature>
<accession>A0A815HHM0</accession>
<name>A0A815HHM0_9BILA</name>
<protein>
    <recommendedName>
        <fullName evidence="1">Peptidase M60 domain-containing protein</fullName>
    </recommendedName>
</protein>
<reference evidence="2" key="1">
    <citation type="submission" date="2021-02" db="EMBL/GenBank/DDBJ databases">
        <authorList>
            <person name="Nowell W R."/>
        </authorList>
    </citation>
    <scope>NUCLEOTIDE SEQUENCE</scope>
</reference>
<sequence>MDDTEFDQAPQLLFEGISSIEKIGCPGTLIPLTNDTRAVLCGADSNNVIIVATRFGLGRCLVFAHNGYVGIFLNTESKYQQFVDNCRRWLARGHNVEFLSIDKATSMNDISAHGKILVWNGHREKSEAFMNNICEFLERGGALICGTTAWGWLQGNNGKLLSDFPFARFCDYIGVKITDNYANCPNPVEFREGLIEFKNIHHAVQELANNPYNVTGLAIVGSAIKELGDTLPGVPIETLENIVMNAGAEVIPMNQCPIKNKLNREQSAGICGIMCALPGIKAPGVRHFPGDFDRPPNILTGVRCHIQSNDSEWYCSGYYVAAGIPIQIDILEQKGAPGWSVRVGCHSDDLGRCDEYRRWPCISMRKPLANKSVNISSAFGGLLFFQSPEGGPNSITVTLHHVVLAPTYDLTEPNRAALWEYRRAKAQGLWADIAGRHIVFNLPRKSVQHLKSADIHKVLEFWDSIILAHHDLRGTKPTRRERIVCDEQPSFGYMHSGYPVVTHMDVSDPNCDGFLFNCENLEKKGAWGLFHELGHNMQQGWWTFDGTGEVTVNIFTLHAMDKICHLEAWIHPWLQEEISSTKKYIEKGCNFDEWKDKPGVALFIYAQLIREYGWQCYKDVFREYEQTQPNLHSDQEKMDHWIITFSKQVGYNLVPLFKFWGFPISGSTIDNLKSLTVPEISDDFIQMAPERYCI</sequence>
<evidence type="ECO:0000313" key="2">
    <source>
        <dbReference type="EMBL" id="CAF1352499.1"/>
    </source>
</evidence>
<dbReference type="SMART" id="SM01276">
    <property type="entry name" value="M60-like"/>
    <property type="match status" value="1"/>
</dbReference>
<dbReference type="EMBL" id="CAJNOW010002479">
    <property type="protein sequence ID" value="CAF1352499.1"/>
    <property type="molecule type" value="Genomic_DNA"/>
</dbReference>
<evidence type="ECO:0000313" key="3">
    <source>
        <dbReference type="Proteomes" id="UP000663834"/>
    </source>
</evidence>
<dbReference type="Pfam" id="PF13402">
    <property type="entry name" value="Peptidase_M60"/>
    <property type="match status" value="1"/>
</dbReference>
<gene>
    <name evidence="2" type="ORF">KQP761_LOCUS7307</name>
</gene>
<dbReference type="InterPro" id="IPR031161">
    <property type="entry name" value="Peptidase_M60_dom"/>
</dbReference>
<dbReference type="InterPro" id="IPR042279">
    <property type="entry name" value="Pep_M60_3"/>
</dbReference>
<dbReference type="Proteomes" id="UP000663834">
    <property type="component" value="Unassembled WGS sequence"/>
</dbReference>